<dbReference type="RefSeq" id="WP_144302470.1">
    <property type="nucleotide sequence ID" value="NZ_QMIE01000004.1"/>
</dbReference>
<evidence type="ECO:0000313" key="2">
    <source>
        <dbReference type="EMBL" id="TVM18462.1"/>
    </source>
</evidence>
<evidence type="ECO:0000256" key="1">
    <source>
        <dbReference type="SAM" id="Phobius"/>
    </source>
</evidence>
<evidence type="ECO:0000313" key="3">
    <source>
        <dbReference type="Proteomes" id="UP000448292"/>
    </source>
</evidence>
<dbReference type="AlphaFoldDB" id="A0A7M3MGL4"/>
<name>A0A7M3MGL4_9BACT</name>
<keyword evidence="1" id="KW-0472">Membrane</keyword>
<keyword evidence="3" id="KW-1185">Reference proteome</keyword>
<accession>A0A7M3MGL4</accession>
<proteinExistence type="predicted"/>
<reference evidence="2 3" key="1">
    <citation type="submission" date="2018-06" db="EMBL/GenBank/DDBJ databases">
        <title>Complete genome of Desulfovibrio indonesiensis P37SLT.</title>
        <authorList>
            <person name="Crispim J.S."/>
            <person name="Vidigal P.M.P."/>
            <person name="Silva L.C.F."/>
            <person name="Laguardia C.N."/>
            <person name="Araujo L.C."/>
            <person name="Dias R.S."/>
            <person name="Sousa M.P."/>
            <person name="Paula S.O."/>
            <person name="Silva C."/>
        </authorList>
    </citation>
    <scope>NUCLEOTIDE SEQUENCE [LARGE SCALE GENOMIC DNA]</scope>
    <source>
        <strain evidence="2 3">P37SLT</strain>
    </source>
</reference>
<dbReference type="Proteomes" id="UP000448292">
    <property type="component" value="Unassembled WGS sequence"/>
</dbReference>
<feature type="transmembrane region" description="Helical" evidence="1">
    <location>
        <begin position="15"/>
        <end position="32"/>
    </location>
</feature>
<gene>
    <name evidence="2" type="ORF">DPQ33_06885</name>
</gene>
<sequence>MAIQSLFEIQTSQQTAMIAFGTGAAILLGLALFANNPGATGGDWPRFCSAAVFAASAVHMMGVKRILASIIQQGEGLHD</sequence>
<protein>
    <submittedName>
        <fullName evidence="2">Uncharacterized protein</fullName>
    </submittedName>
</protein>
<keyword evidence="1" id="KW-0812">Transmembrane</keyword>
<organism evidence="2 3">
    <name type="scientific">Oceanidesulfovibrio indonesiensis</name>
    <dbReference type="NCBI Taxonomy" id="54767"/>
    <lineage>
        <taxon>Bacteria</taxon>
        <taxon>Pseudomonadati</taxon>
        <taxon>Thermodesulfobacteriota</taxon>
        <taxon>Desulfovibrionia</taxon>
        <taxon>Desulfovibrionales</taxon>
        <taxon>Desulfovibrionaceae</taxon>
        <taxon>Oceanidesulfovibrio</taxon>
    </lineage>
</organism>
<keyword evidence="1" id="KW-1133">Transmembrane helix</keyword>
<comment type="caution">
    <text evidence="2">The sequence shown here is derived from an EMBL/GenBank/DDBJ whole genome shotgun (WGS) entry which is preliminary data.</text>
</comment>
<dbReference type="EMBL" id="QMIE01000004">
    <property type="protein sequence ID" value="TVM18462.1"/>
    <property type="molecule type" value="Genomic_DNA"/>
</dbReference>